<dbReference type="InterPro" id="IPR041685">
    <property type="entry name" value="AAA_GajA/Old/RecF-like"/>
</dbReference>
<accession>A0ABR6Q4U8</accession>
<evidence type="ECO:0000313" key="2">
    <source>
        <dbReference type="EMBL" id="MBB6332996.1"/>
    </source>
</evidence>
<name>A0ABR6Q4U8_9FLAO</name>
<dbReference type="InterPro" id="IPR027417">
    <property type="entry name" value="P-loop_NTPase"/>
</dbReference>
<dbReference type="Pfam" id="PF13175">
    <property type="entry name" value="AAA_15"/>
    <property type="match status" value="1"/>
</dbReference>
<dbReference type="Gene3D" id="3.40.50.300">
    <property type="entry name" value="P-loop containing nucleotide triphosphate hydrolases"/>
    <property type="match status" value="1"/>
</dbReference>
<comment type="caution">
    <text evidence="2">The sequence shown here is derived from an EMBL/GenBank/DDBJ whole genome shotgun (WGS) entry which is preliminary data.</text>
</comment>
<organism evidence="2 3">
    <name type="scientific">Chryseobacterium sediminis</name>
    <dbReference type="NCBI Taxonomy" id="1679494"/>
    <lineage>
        <taxon>Bacteria</taxon>
        <taxon>Pseudomonadati</taxon>
        <taxon>Bacteroidota</taxon>
        <taxon>Flavobacteriia</taxon>
        <taxon>Flavobacteriales</taxon>
        <taxon>Weeksellaceae</taxon>
        <taxon>Chryseobacterium group</taxon>
        <taxon>Chryseobacterium</taxon>
    </lineage>
</organism>
<evidence type="ECO:0000259" key="1">
    <source>
        <dbReference type="Pfam" id="PF13175"/>
    </source>
</evidence>
<dbReference type="RefSeq" id="WP_184559661.1">
    <property type="nucleotide sequence ID" value="NZ_JACHKS010000003.1"/>
</dbReference>
<feature type="domain" description="Endonuclease GajA/Old nuclease/RecF-like AAA" evidence="1">
    <location>
        <begin position="282"/>
        <end position="325"/>
    </location>
</feature>
<protein>
    <submittedName>
        <fullName evidence="2">ATPase</fullName>
    </submittedName>
</protein>
<keyword evidence="3" id="KW-1185">Reference proteome</keyword>
<dbReference type="EMBL" id="JACHKS010000003">
    <property type="protein sequence ID" value="MBB6332996.1"/>
    <property type="molecule type" value="Genomic_DNA"/>
</dbReference>
<sequence length="410" mass="48281">MEKLIIKNVGPIEIVDINLSRVNVFMGPQSSGKSTIAKIISYCQWVEKRFLIDGEYKYNAEEQLLEFHRIGNSYFNTESFFEYSSDFVIISYSGKDLKQTITPKKTNKVYKKTKNIYIPSERNFVSAIPNLNRYNETNDNIMSFVYDWYSSKRAFTNKNTLSILNLGIKYYNIDDLDVLRLSNNKEILLQEGSSGLQSIIPLVLIAEYLSKYIYKNNQAASVRELDSAKKNFLRLLEHYKHIKNDNIENSHNTINEAEDFIRFLKYSNNNFNSIINYHKTKFIIEEPEQNLFPTTQRDLVNYLFRTIVNNRKKHSLIITTHSPYILYSINNCLMGYNIKNELEKDDIESFKNIKSWINPDEVSIYEVKEGKLISVKDDRTKTVTKHYFNEITKDIMDEYYNMLSFFSYEG</sequence>
<gene>
    <name evidence="2" type="ORF">HNP24_003999</name>
</gene>
<dbReference type="SUPFAM" id="SSF52540">
    <property type="entry name" value="P-loop containing nucleoside triphosphate hydrolases"/>
    <property type="match status" value="1"/>
</dbReference>
<evidence type="ECO:0000313" key="3">
    <source>
        <dbReference type="Proteomes" id="UP000587367"/>
    </source>
</evidence>
<proteinExistence type="predicted"/>
<reference evidence="2 3" key="1">
    <citation type="submission" date="2020-08" db="EMBL/GenBank/DDBJ databases">
        <title>Functional genomics of gut bacteria from endangered species of beetles.</title>
        <authorList>
            <person name="Carlos-Shanley C."/>
        </authorList>
    </citation>
    <scope>NUCLEOTIDE SEQUENCE [LARGE SCALE GENOMIC DNA]</scope>
    <source>
        <strain evidence="2 3">S00068</strain>
    </source>
</reference>
<dbReference type="Proteomes" id="UP000587367">
    <property type="component" value="Unassembled WGS sequence"/>
</dbReference>